<evidence type="ECO:0000256" key="1">
    <source>
        <dbReference type="SAM" id="MobiDB-lite"/>
    </source>
</evidence>
<feature type="region of interest" description="Disordered" evidence="1">
    <location>
        <begin position="25"/>
        <end position="44"/>
    </location>
</feature>
<comment type="caution">
    <text evidence="2">The sequence shown here is derived from an EMBL/GenBank/DDBJ whole genome shotgun (WGS) entry which is preliminary data.</text>
</comment>
<evidence type="ECO:0000313" key="2">
    <source>
        <dbReference type="EMBL" id="MCI08787.1"/>
    </source>
</evidence>
<evidence type="ECO:0000313" key="3">
    <source>
        <dbReference type="Proteomes" id="UP000265520"/>
    </source>
</evidence>
<dbReference type="EMBL" id="LXQA010070346">
    <property type="protein sequence ID" value="MCI08787.1"/>
    <property type="molecule type" value="Genomic_DNA"/>
</dbReference>
<feature type="non-terminal residue" evidence="2">
    <location>
        <position position="1"/>
    </location>
</feature>
<organism evidence="2 3">
    <name type="scientific">Trifolium medium</name>
    <dbReference type="NCBI Taxonomy" id="97028"/>
    <lineage>
        <taxon>Eukaryota</taxon>
        <taxon>Viridiplantae</taxon>
        <taxon>Streptophyta</taxon>
        <taxon>Embryophyta</taxon>
        <taxon>Tracheophyta</taxon>
        <taxon>Spermatophyta</taxon>
        <taxon>Magnoliopsida</taxon>
        <taxon>eudicotyledons</taxon>
        <taxon>Gunneridae</taxon>
        <taxon>Pentapetalae</taxon>
        <taxon>rosids</taxon>
        <taxon>fabids</taxon>
        <taxon>Fabales</taxon>
        <taxon>Fabaceae</taxon>
        <taxon>Papilionoideae</taxon>
        <taxon>50 kb inversion clade</taxon>
        <taxon>NPAAA clade</taxon>
        <taxon>Hologalegina</taxon>
        <taxon>IRL clade</taxon>
        <taxon>Trifolieae</taxon>
        <taxon>Trifolium</taxon>
    </lineage>
</organism>
<sequence>HNKFEKSDQANAELVIQTIGPDQATLMGSTSASQKRRKITANCPMEVTDKGEAVENYKNEEAGLGRKAGLGQ</sequence>
<name>A0A392PAR0_9FABA</name>
<dbReference type="Proteomes" id="UP000265520">
    <property type="component" value="Unassembled WGS sequence"/>
</dbReference>
<dbReference type="AlphaFoldDB" id="A0A392PAR0"/>
<reference evidence="2 3" key="1">
    <citation type="journal article" date="2018" name="Front. Plant Sci.">
        <title>Red Clover (Trifolium pratense) and Zigzag Clover (T. medium) - A Picture of Genomic Similarities and Differences.</title>
        <authorList>
            <person name="Dluhosova J."/>
            <person name="Istvanek J."/>
            <person name="Nedelnik J."/>
            <person name="Repkova J."/>
        </authorList>
    </citation>
    <scope>NUCLEOTIDE SEQUENCE [LARGE SCALE GENOMIC DNA]</scope>
    <source>
        <strain evidence="3">cv. 10/8</strain>
        <tissue evidence="2">Leaf</tissue>
    </source>
</reference>
<keyword evidence="3" id="KW-1185">Reference proteome</keyword>
<accession>A0A392PAR0</accession>
<proteinExistence type="predicted"/>
<protein>
    <submittedName>
        <fullName evidence="2">Uncharacterized protein</fullName>
    </submittedName>
</protein>